<protein>
    <submittedName>
        <fullName evidence="1">Uncharacterized protein</fullName>
    </submittedName>
</protein>
<keyword evidence="2" id="KW-1185">Reference proteome</keyword>
<dbReference type="EMBL" id="JACSEA010000017">
    <property type="protein sequence ID" value="KAF7383546.1"/>
    <property type="molecule type" value="Genomic_DNA"/>
</dbReference>
<dbReference type="AlphaFoldDB" id="A0A834J9L5"/>
<evidence type="ECO:0000313" key="1">
    <source>
        <dbReference type="EMBL" id="KAF7383546.1"/>
    </source>
</evidence>
<proteinExistence type="predicted"/>
<sequence>MANDEKFHFDPCCADGGWPLNNNPERNRLNPLSKAAQQYFEPFEKDITSHPSIIRMKLYRYEEVETMVVPLKESEQEVAFENLDSLTHVQKFYYGQCTFIIQRTEFIEKLLIEKSLRTSFDFIKSELKTQNFTEISDTLKFKEFFIKHPKSPLIDLALSETFIMDSMHRRHHDDTLTTQKLMNFLKY</sequence>
<accession>A0A834J9L5</accession>
<name>A0A834J9L5_VESVU</name>
<comment type="caution">
    <text evidence="1">The sequence shown here is derived from an EMBL/GenBank/DDBJ whole genome shotgun (WGS) entry which is preliminary data.</text>
</comment>
<evidence type="ECO:0000313" key="2">
    <source>
        <dbReference type="Proteomes" id="UP000614350"/>
    </source>
</evidence>
<organism evidence="1 2">
    <name type="scientific">Vespula vulgaris</name>
    <name type="common">Yellow jacket</name>
    <name type="synonym">Wasp</name>
    <dbReference type="NCBI Taxonomy" id="7454"/>
    <lineage>
        <taxon>Eukaryota</taxon>
        <taxon>Metazoa</taxon>
        <taxon>Ecdysozoa</taxon>
        <taxon>Arthropoda</taxon>
        <taxon>Hexapoda</taxon>
        <taxon>Insecta</taxon>
        <taxon>Pterygota</taxon>
        <taxon>Neoptera</taxon>
        <taxon>Endopterygota</taxon>
        <taxon>Hymenoptera</taxon>
        <taxon>Apocrita</taxon>
        <taxon>Aculeata</taxon>
        <taxon>Vespoidea</taxon>
        <taxon>Vespidae</taxon>
        <taxon>Vespinae</taxon>
        <taxon>Vespula</taxon>
    </lineage>
</organism>
<reference evidence="1" key="1">
    <citation type="journal article" date="2020" name="G3 (Bethesda)">
        <title>High-Quality Assemblies for Three Invasive Social Wasps from the &lt;i&gt;Vespula&lt;/i&gt; Genus.</title>
        <authorList>
            <person name="Harrop T.W.R."/>
            <person name="Guhlin J."/>
            <person name="McLaughlin G.M."/>
            <person name="Permina E."/>
            <person name="Stockwell P."/>
            <person name="Gilligan J."/>
            <person name="Le Lec M.F."/>
            <person name="Gruber M.A.M."/>
            <person name="Quinn O."/>
            <person name="Lovegrove M."/>
            <person name="Duncan E.J."/>
            <person name="Remnant E.J."/>
            <person name="Van Eeckhoven J."/>
            <person name="Graham B."/>
            <person name="Knapp R.A."/>
            <person name="Langford K.W."/>
            <person name="Kronenberg Z."/>
            <person name="Press M.O."/>
            <person name="Eacker S.M."/>
            <person name="Wilson-Rankin E.E."/>
            <person name="Purcell J."/>
            <person name="Lester P.J."/>
            <person name="Dearden P.K."/>
        </authorList>
    </citation>
    <scope>NUCLEOTIDE SEQUENCE</scope>
    <source>
        <strain evidence="1">Marl-1</strain>
    </source>
</reference>
<dbReference type="Proteomes" id="UP000614350">
    <property type="component" value="Unassembled WGS sequence"/>
</dbReference>
<gene>
    <name evidence="1" type="ORF">HZH66_012896</name>
</gene>